<dbReference type="EMBL" id="FNOT01000004">
    <property type="protein sequence ID" value="SDX98208.1"/>
    <property type="molecule type" value="Genomic_DNA"/>
</dbReference>
<evidence type="ECO:0000259" key="3">
    <source>
        <dbReference type="PROSITE" id="PS51194"/>
    </source>
</evidence>
<dbReference type="AlphaFoldDB" id="A0A1H3G6F9"/>
<dbReference type="SMART" id="SM00490">
    <property type="entry name" value="HELICc"/>
    <property type="match status" value="1"/>
</dbReference>
<accession>A0A1H3G6F9</accession>
<evidence type="ECO:0000313" key="4">
    <source>
        <dbReference type="EMBL" id="SDX98208.1"/>
    </source>
</evidence>
<feature type="region of interest" description="Disordered" evidence="2">
    <location>
        <begin position="1"/>
        <end position="21"/>
    </location>
</feature>
<keyword evidence="1" id="KW-0378">Hydrolase</keyword>
<dbReference type="InterPro" id="IPR038718">
    <property type="entry name" value="SNF2-like_sf"/>
</dbReference>
<feature type="domain" description="Helicase C-terminal" evidence="3">
    <location>
        <begin position="218"/>
        <end position="328"/>
    </location>
</feature>
<dbReference type="SUPFAM" id="SSF52540">
    <property type="entry name" value="P-loop containing nucleoside triphosphate hydrolases"/>
    <property type="match status" value="1"/>
</dbReference>
<dbReference type="Pfam" id="PF00176">
    <property type="entry name" value="SNF2-rel_dom"/>
    <property type="match status" value="1"/>
</dbReference>
<gene>
    <name evidence="4" type="ORF">SAMN05660209_01733</name>
</gene>
<dbReference type="STRING" id="1137993.SAMN05660209_01733"/>
<dbReference type="GO" id="GO:0016787">
    <property type="term" value="F:hydrolase activity"/>
    <property type="evidence" value="ECO:0007669"/>
    <property type="project" value="UniProtKB-KW"/>
</dbReference>
<keyword evidence="5" id="KW-1185">Reference proteome</keyword>
<dbReference type="InterPro" id="IPR027417">
    <property type="entry name" value="P-loop_NTPase"/>
</dbReference>
<feature type="compositionally biased region" description="Polar residues" evidence="2">
    <location>
        <begin position="1"/>
        <end position="13"/>
    </location>
</feature>
<dbReference type="PROSITE" id="PS51194">
    <property type="entry name" value="HELICASE_CTER"/>
    <property type="match status" value="1"/>
</dbReference>
<evidence type="ECO:0000313" key="5">
    <source>
        <dbReference type="Proteomes" id="UP000198921"/>
    </source>
</evidence>
<dbReference type="Gene3D" id="3.40.50.300">
    <property type="entry name" value="P-loop containing nucleotide triphosphate hydrolases"/>
    <property type="match status" value="1"/>
</dbReference>
<dbReference type="Proteomes" id="UP000198921">
    <property type="component" value="Unassembled WGS sequence"/>
</dbReference>
<proteinExistence type="predicted"/>
<evidence type="ECO:0000256" key="2">
    <source>
        <dbReference type="SAM" id="MobiDB-lite"/>
    </source>
</evidence>
<dbReference type="InterPro" id="IPR001650">
    <property type="entry name" value="Helicase_C-like"/>
</dbReference>
<dbReference type="InterPro" id="IPR000330">
    <property type="entry name" value="SNF2_N"/>
</dbReference>
<protein>
    <submittedName>
        <fullName evidence="4">SNF2 family N-terminal domain-containing protein</fullName>
    </submittedName>
</protein>
<evidence type="ECO:0000256" key="1">
    <source>
        <dbReference type="ARBA" id="ARBA00022801"/>
    </source>
</evidence>
<dbReference type="PANTHER" id="PTHR45766">
    <property type="entry name" value="DNA ANNEALING HELICASE AND ENDONUCLEASE ZRANB3 FAMILY MEMBER"/>
    <property type="match status" value="1"/>
</dbReference>
<dbReference type="Pfam" id="PF00271">
    <property type="entry name" value="Helicase_C"/>
    <property type="match status" value="1"/>
</dbReference>
<organism evidence="4 5">
    <name type="scientific">Geodermatophilus africanus</name>
    <dbReference type="NCBI Taxonomy" id="1137993"/>
    <lineage>
        <taxon>Bacteria</taxon>
        <taxon>Bacillati</taxon>
        <taxon>Actinomycetota</taxon>
        <taxon>Actinomycetes</taxon>
        <taxon>Geodermatophilales</taxon>
        <taxon>Geodermatophilaceae</taxon>
        <taxon>Geodermatophilus</taxon>
    </lineage>
</organism>
<reference evidence="5" key="1">
    <citation type="submission" date="2016-10" db="EMBL/GenBank/DDBJ databases">
        <authorList>
            <person name="Varghese N."/>
            <person name="Submissions S."/>
        </authorList>
    </citation>
    <scope>NUCLEOTIDE SEQUENCE [LARGE SCALE GENOMIC DNA]</scope>
    <source>
        <strain evidence="5">DSM 45422</strain>
    </source>
</reference>
<dbReference type="Gene3D" id="3.40.50.10810">
    <property type="entry name" value="Tandem AAA-ATPase domain"/>
    <property type="match status" value="1"/>
</dbReference>
<name>A0A1H3G6F9_9ACTN</name>
<dbReference type="PANTHER" id="PTHR45766:SF6">
    <property type="entry name" value="SWI_SNF-RELATED MATRIX-ASSOCIATED ACTIN-DEPENDENT REGULATOR OF CHROMATIN SUBFAMILY A-LIKE PROTEIN 1"/>
    <property type="match status" value="1"/>
</dbReference>
<dbReference type="GO" id="GO:0005524">
    <property type="term" value="F:ATP binding"/>
    <property type="evidence" value="ECO:0007669"/>
    <property type="project" value="InterPro"/>
</dbReference>
<sequence length="328" mass="36614">MHNLANDSRMTGQSDERRRAAADTEAHIFVTTYAQVRSRGQYLTRPWFALVLDEATALKGGGATWRTVHALAAGVPRVHAFTATPYTNDPIETFLIVSCLHLPGLPDRQAFEDRYVRFRTYGTTRKADGWSEAVGKFSEFMGQHYFRREDALADLDLPQCFVEYTFVPLSPLRQRAMKSTEHIQDPIARHQAQEKIARGDVHYSAGAKEAARRIWGWLRDDSTVKVLVIGEALYELAALEQYLGDMGISTVKITGSSEQGGRGESIAAFRDGHDTRVLIGSTVLEQGLNLQFCRILVSLGLPDNHAALEQRQGRIVRQGSPFPTVCHD</sequence>